<sequence>MHGQPDDHHGIVLPLEGRPGGAVPGPPERNGGPRPGPAAPPPGPALLLSWVPADGADEARPWGERITASSELARHLVRPRAPQTDLAVRLALPEAFGAEPLLRVVGAEPRPARPGPSTLLPLGAPGSGPAPGAPLGALVLSVAAEIAATGTQHRVLDAITSAAAALTRSGVTGPDSRLRAAEEALRAAQTDLLEHGGVGAGSGLDTAVANLSVLRHQTHARLSGWERVVAAADPAGTPGIALREQLGEVGRLGWDGFPAAVHGAYQALVLDARRILLSAADQLLRSPSRPLAALRPLIEPDLAGRASDIARLHRLLTTLSVLPLTVRKRSGGMLPNLIAEQATTNARTQALFTRMANALHPPSWCGQVAVEVRALPTGELQILRPA</sequence>
<evidence type="ECO:0000256" key="1">
    <source>
        <dbReference type="SAM" id="MobiDB-lite"/>
    </source>
</evidence>
<gene>
    <name evidence="2" type="ORF">GCM10009613_16370</name>
</gene>
<dbReference type="RefSeq" id="WP_344020034.1">
    <property type="nucleotide sequence ID" value="NZ_BAAAJK010000006.1"/>
</dbReference>
<keyword evidence="3" id="KW-1185">Reference proteome</keyword>
<evidence type="ECO:0000313" key="2">
    <source>
        <dbReference type="EMBL" id="GAA1384864.1"/>
    </source>
</evidence>
<feature type="compositionally biased region" description="Basic and acidic residues" evidence="1">
    <location>
        <begin position="1"/>
        <end position="10"/>
    </location>
</feature>
<comment type="caution">
    <text evidence="2">The sequence shown here is derived from an EMBL/GenBank/DDBJ whole genome shotgun (WGS) entry which is preliminary data.</text>
</comment>
<dbReference type="EMBL" id="BAAAJK010000006">
    <property type="protein sequence ID" value="GAA1384864.1"/>
    <property type="molecule type" value="Genomic_DNA"/>
</dbReference>
<proteinExistence type="predicted"/>
<accession>A0ABP4IDV7</accession>
<reference evidence="3" key="1">
    <citation type="journal article" date="2019" name="Int. J. Syst. Evol. Microbiol.">
        <title>The Global Catalogue of Microorganisms (GCM) 10K type strain sequencing project: providing services to taxonomists for standard genome sequencing and annotation.</title>
        <authorList>
            <consortium name="The Broad Institute Genomics Platform"/>
            <consortium name="The Broad Institute Genome Sequencing Center for Infectious Disease"/>
            <person name="Wu L."/>
            <person name="Ma J."/>
        </authorList>
    </citation>
    <scope>NUCLEOTIDE SEQUENCE [LARGE SCALE GENOMIC DNA]</scope>
    <source>
        <strain evidence="3">JCM 11896</strain>
    </source>
</reference>
<evidence type="ECO:0000313" key="3">
    <source>
        <dbReference type="Proteomes" id="UP001501414"/>
    </source>
</evidence>
<name>A0ABP4IDV7_9PSEU</name>
<organism evidence="2 3">
    <name type="scientific">Pseudonocardia kongjuensis</name>
    <dbReference type="NCBI Taxonomy" id="102227"/>
    <lineage>
        <taxon>Bacteria</taxon>
        <taxon>Bacillati</taxon>
        <taxon>Actinomycetota</taxon>
        <taxon>Actinomycetes</taxon>
        <taxon>Pseudonocardiales</taxon>
        <taxon>Pseudonocardiaceae</taxon>
        <taxon>Pseudonocardia</taxon>
    </lineage>
</organism>
<feature type="region of interest" description="Disordered" evidence="1">
    <location>
        <begin position="1"/>
        <end position="46"/>
    </location>
</feature>
<dbReference type="Proteomes" id="UP001501414">
    <property type="component" value="Unassembled WGS sequence"/>
</dbReference>
<feature type="compositionally biased region" description="Pro residues" evidence="1">
    <location>
        <begin position="34"/>
        <end position="44"/>
    </location>
</feature>
<protein>
    <submittedName>
        <fullName evidence="2">Uncharacterized protein</fullName>
    </submittedName>
</protein>